<dbReference type="RefSeq" id="WP_285230614.1">
    <property type="nucleotide sequence ID" value="NZ_JAKZJU020000001.1"/>
</dbReference>
<dbReference type="Proteomes" id="UP001165481">
    <property type="component" value="Unassembled WGS sequence"/>
</dbReference>
<protein>
    <submittedName>
        <fullName evidence="1">Uncharacterized protein</fullName>
    </submittedName>
</protein>
<dbReference type="EMBL" id="JAKZJU020000003">
    <property type="protein sequence ID" value="MDL2060552.1"/>
    <property type="molecule type" value="Genomic_DNA"/>
</dbReference>
<proteinExistence type="predicted"/>
<keyword evidence="3" id="KW-1185">Reference proteome</keyword>
<evidence type="ECO:0000313" key="1">
    <source>
        <dbReference type="EMBL" id="MDL2060329.1"/>
    </source>
</evidence>
<evidence type="ECO:0000313" key="3">
    <source>
        <dbReference type="Proteomes" id="UP001165481"/>
    </source>
</evidence>
<accession>A0ABT7IPN0</accession>
<reference evidence="1" key="1">
    <citation type="submission" date="2023-03" db="EMBL/GenBank/DDBJ databases">
        <title>Mesosutterella sp. nov. isolated from porcine feces.</title>
        <authorList>
            <person name="Yu S."/>
        </authorList>
    </citation>
    <scope>NUCLEOTIDE SEQUENCE</scope>
    <source>
        <strain evidence="1">AGMB02718</strain>
    </source>
</reference>
<dbReference type="EMBL" id="JAKZJU020000001">
    <property type="protein sequence ID" value="MDL2060329.1"/>
    <property type="molecule type" value="Genomic_DNA"/>
</dbReference>
<comment type="caution">
    <text evidence="1">The sequence shown here is derived from an EMBL/GenBank/DDBJ whole genome shotgun (WGS) entry which is preliminary data.</text>
</comment>
<name>A0ABT7IPN0_9BURK</name>
<sequence>MTILNPSTSPARVLAALRWQIMSANQALEVALGNALYYDARMGNVVPRDYYKLVNRARASTRRLYELTKTPGFERAILGKRSDEEEEDDIRED</sequence>
<gene>
    <name evidence="1" type="ORF">MUN46_010325</name>
    <name evidence="2" type="ORF">MUN46_011455</name>
</gene>
<evidence type="ECO:0000313" key="2">
    <source>
        <dbReference type="EMBL" id="MDL2060552.1"/>
    </source>
</evidence>
<organism evidence="1 3">
    <name type="scientific">Mesosutterella faecium</name>
    <dbReference type="NCBI Taxonomy" id="2925194"/>
    <lineage>
        <taxon>Bacteria</taxon>
        <taxon>Pseudomonadati</taxon>
        <taxon>Pseudomonadota</taxon>
        <taxon>Betaproteobacteria</taxon>
        <taxon>Burkholderiales</taxon>
        <taxon>Sutterellaceae</taxon>
        <taxon>Mesosutterella</taxon>
    </lineage>
</organism>